<name>A0AAQ1RVF3_9FIRM</name>
<gene>
    <name evidence="1" type="ORF">SAMN05444424_0971</name>
</gene>
<dbReference type="Proteomes" id="UP000184089">
    <property type="component" value="Unassembled WGS sequence"/>
</dbReference>
<dbReference type="EMBL" id="FQVY01000001">
    <property type="protein sequence ID" value="SHF86580.1"/>
    <property type="molecule type" value="Genomic_DNA"/>
</dbReference>
<sequence length="409" mass="45167">MAGLGFYPGDIYFPLVEEMEKWSVVACDQYTAQPDYWQRVEKRVGDAPSALRMIVPECYLGTPQEGERVAATAAAMRRYVEEGVFRAATGFVYLRRTLRSGRVRQGLVGLLDLEQYDYRPGAQCPVRATEGTVLERIPPRVAVRRQALLECPHIMLLVDDPEGTVIEPTARRLGDLSQVYDFDLMEDSGHLQGFLCDDDEAVRVMGALRALSLKSPFLFAVGDGNHSLAAAKAHYEEIKRSLPAGEAAMHPARYALAEVVNLHDPALDFEPIHRVVFDVDDEKLLAALREELAAAPGDGGQGVTLCLGEREERFAFGRQLANLSVGTLQAFLDGYLAREGGRVDYIHGAEVVRRLARDEGCVGFLLEGMEKESLFPAVAADGALPRKTFSMGEAWDKRFYLECRPIAAG</sequence>
<dbReference type="PANTHER" id="PTHR36454">
    <property type="entry name" value="LMO2823 PROTEIN"/>
    <property type="match status" value="1"/>
</dbReference>
<dbReference type="Pfam" id="PF06245">
    <property type="entry name" value="DUF1015"/>
    <property type="match status" value="1"/>
</dbReference>
<organism evidence="1 2">
    <name type="scientific">Bittarella massiliensis</name>
    <name type="common">ex Durand et al. 2017</name>
    <dbReference type="NCBI Taxonomy" id="1720313"/>
    <lineage>
        <taxon>Bacteria</taxon>
        <taxon>Bacillati</taxon>
        <taxon>Bacillota</taxon>
        <taxon>Clostridia</taxon>
        <taxon>Eubacteriales</taxon>
        <taxon>Oscillospiraceae</taxon>
        <taxon>Bittarella (ex Durand et al. 2017)</taxon>
    </lineage>
</organism>
<comment type="caution">
    <text evidence="1">The sequence shown here is derived from an EMBL/GenBank/DDBJ whole genome shotgun (WGS) entry which is preliminary data.</text>
</comment>
<evidence type="ECO:0000313" key="1">
    <source>
        <dbReference type="EMBL" id="SHF86580.1"/>
    </source>
</evidence>
<dbReference type="AlphaFoldDB" id="A0AAQ1RVF3"/>
<dbReference type="RefSeq" id="WP_044993185.1">
    <property type="nucleotide sequence ID" value="NZ_FQVY01000001.1"/>
</dbReference>
<dbReference type="InterPro" id="IPR008323">
    <property type="entry name" value="UCP033563"/>
</dbReference>
<evidence type="ECO:0000313" key="2">
    <source>
        <dbReference type="Proteomes" id="UP000184089"/>
    </source>
</evidence>
<proteinExistence type="predicted"/>
<protein>
    <recommendedName>
        <fullName evidence="3">DUF1015 family protein</fullName>
    </recommendedName>
</protein>
<dbReference type="PANTHER" id="PTHR36454:SF1">
    <property type="entry name" value="DUF1015 DOMAIN-CONTAINING PROTEIN"/>
    <property type="match status" value="1"/>
</dbReference>
<accession>A0AAQ1RVF3</accession>
<reference evidence="2" key="1">
    <citation type="submission" date="2016-11" db="EMBL/GenBank/DDBJ databases">
        <authorList>
            <person name="Jaros S."/>
            <person name="Januszkiewicz K."/>
            <person name="Wedrychowicz H."/>
        </authorList>
    </citation>
    <scope>NUCLEOTIDE SEQUENCE [LARGE SCALE GENOMIC DNA]</scope>
    <source>
        <strain evidence="2">DSM 4029</strain>
    </source>
</reference>
<evidence type="ECO:0008006" key="3">
    <source>
        <dbReference type="Google" id="ProtNLM"/>
    </source>
</evidence>